<dbReference type="InterPro" id="IPR024534">
    <property type="entry name" value="JetD_C"/>
</dbReference>
<evidence type="ECO:0000313" key="2">
    <source>
        <dbReference type="EMBL" id="MEA5455257.1"/>
    </source>
</evidence>
<proteinExistence type="predicted"/>
<evidence type="ECO:0000259" key="1">
    <source>
        <dbReference type="Pfam" id="PF09983"/>
    </source>
</evidence>
<dbReference type="RefSeq" id="WP_323279111.1">
    <property type="nucleotide sequence ID" value="NZ_JAYGGQ010000007.1"/>
</dbReference>
<feature type="domain" description="Wadjet protein JetD C-terminal" evidence="1">
    <location>
        <begin position="86"/>
        <end position="169"/>
    </location>
</feature>
<accession>A0ABU5T6H0</accession>
<dbReference type="Proteomes" id="UP001304769">
    <property type="component" value="Unassembled WGS sequence"/>
</dbReference>
<dbReference type="Pfam" id="PF09983">
    <property type="entry name" value="JetD_C"/>
    <property type="match status" value="1"/>
</dbReference>
<sequence length="239" mass="25935">MLRTRLTLGQVEQLRLINNWLRDRGRDADVVPLRERSLEVLGHEKALDGLLATNVFAPDRLSLTLLRTFRTHPPLPVVRIGDGPVLLVVENDDTFHSVCTVLATDPGAVGHVAWGAGGAFEASVRSAGDLPGVERVRYFGDLDASGLRIPRNAAETAARERLPPVTPALDLYRALLVSGIRQGGQSPLAPEQTDALIGWLEDATLMLDVAGLLRCGVRVPQEALTLTSLASDRYWLDAL</sequence>
<reference evidence="2 3" key="1">
    <citation type="submission" date="2023-12" db="EMBL/GenBank/DDBJ databases">
        <title>Sinomonas terricola sp. nov, isolated from litchi orchard soil in Guangdong, PR China.</title>
        <authorList>
            <person name="Jiaxin W."/>
            <person name="Yang Z."/>
            <person name="Honghui Z."/>
        </authorList>
    </citation>
    <scope>NUCLEOTIDE SEQUENCE [LARGE SCALE GENOMIC DNA]</scope>
    <source>
        <strain evidence="2 3">JGH33</strain>
    </source>
</reference>
<gene>
    <name evidence="2" type="ORF">SPF06_11035</name>
</gene>
<protein>
    <submittedName>
        <fullName evidence="2">DUF2220 family protein</fullName>
    </submittedName>
</protein>
<dbReference type="EMBL" id="JAYGGQ010000007">
    <property type="protein sequence ID" value="MEA5455257.1"/>
    <property type="molecule type" value="Genomic_DNA"/>
</dbReference>
<name>A0ABU5T6H0_9MICC</name>
<comment type="caution">
    <text evidence="2">The sequence shown here is derived from an EMBL/GenBank/DDBJ whole genome shotgun (WGS) entry which is preliminary data.</text>
</comment>
<evidence type="ECO:0000313" key="3">
    <source>
        <dbReference type="Proteomes" id="UP001304769"/>
    </source>
</evidence>
<keyword evidence="3" id="KW-1185">Reference proteome</keyword>
<organism evidence="2 3">
    <name type="scientific">Sinomonas terricola</name>
    <dbReference type="NCBI Taxonomy" id="3110330"/>
    <lineage>
        <taxon>Bacteria</taxon>
        <taxon>Bacillati</taxon>
        <taxon>Actinomycetota</taxon>
        <taxon>Actinomycetes</taxon>
        <taxon>Micrococcales</taxon>
        <taxon>Micrococcaceae</taxon>
        <taxon>Sinomonas</taxon>
    </lineage>
</organism>